<feature type="binding site" evidence="12">
    <location>
        <position position="163"/>
    </location>
    <ligand>
        <name>[4Fe-4S] cluster</name>
        <dbReference type="ChEBI" id="CHEBI:49883"/>
        <label>2</label>
    </ligand>
</feature>
<feature type="domain" description="4Fe-4S ferredoxin-type" evidence="13">
    <location>
        <begin position="124"/>
        <end position="153"/>
    </location>
</feature>
<evidence type="ECO:0000256" key="7">
    <source>
        <dbReference type="ARBA" id="ARBA00022737"/>
    </source>
</evidence>
<evidence type="ECO:0000256" key="11">
    <source>
        <dbReference type="ARBA" id="ARBA00023136"/>
    </source>
</evidence>
<evidence type="ECO:0000313" key="15">
    <source>
        <dbReference type="Proteomes" id="UP000294360"/>
    </source>
</evidence>
<evidence type="ECO:0000256" key="3">
    <source>
        <dbReference type="ARBA" id="ARBA00022475"/>
    </source>
</evidence>
<dbReference type="Pfam" id="PF09163">
    <property type="entry name" value="Form-deh_trans"/>
    <property type="match status" value="1"/>
</dbReference>
<dbReference type="GO" id="GO:0051539">
    <property type="term" value="F:4 iron, 4 sulfur cluster binding"/>
    <property type="evidence" value="ECO:0007669"/>
    <property type="project" value="UniProtKB-KW"/>
</dbReference>
<evidence type="ECO:0000256" key="5">
    <source>
        <dbReference type="ARBA" id="ARBA00022692"/>
    </source>
</evidence>
<evidence type="ECO:0000256" key="9">
    <source>
        <dbReference type="ARBA" id="ARBA00023004"/>
    </source>
</evidence>
<dbReference type="Pfam" id="PF13247">
    <property type="entry name" value="Fer4_11"/>
    <property type="match status" value="1"/>
</dbReference>
<name>A0A4U8YZ11_METTU</name>
<evidence type="ECO:0000256" key="8">
    <source>
        <dbReference type="ARBA" id="ARBA00022982"/>
    </source>
</evidence>
<dbReference type="InterPro" id="IPR017900">
    <property type="entry name" value="4Fe4S_Fe_S_CS"/>
</dbReference>
<keyword evidence="6 12" id="KW-0479">Metal-binding</keyword>
<dbReference type="PANTHER" id="PTHR43545">
    <property type="entry name" value="FORMATE DEHYDROGENASE, NITRATE-INDUCIBLE, IRON-SULFUR SUBUNIT"/>
    <property type="match status" value="1"/>
</dbReference>
<keyword evidence="7" id="KW-0677">Repeat</keyword>
<dbReference type="KEGG" id="mtun:MTUNDRAET4_1904"/>
<reference evidence="14 15" key="1">
    <citation type="submission" date="2019-03" db="EMBL/GenBank/DDBJ databases">
        <authorList>
            <person name="Kox A.R. M."/>
        </authorList>
    </citation>
    <scope>NUCLEOTIDE SEQUENCE [LARGE SCALE GENOMIC DNA]</scope>
    <source>
        <strain evidence="14">MTUNDRAET4 annotated genome</strain>
    </source>
</reference>
<dbReference type="OrthoDB" id="9779457at2"/>
<feature type="binding site" evidence="12">
    <location>
        <position position="160"/>
    </location>
    <ligand>
        <name>[4Fe-4S] cluster</name>
        <dbReference type="ChEBI" id="CHEBI:49883"/>
        <label>2</label>
    </ligand>
</feature>
<evidence type="ECO:0000313" key="14">
    <source>
        <dbReference type="EMBL" id="VFU08797.1"/>
    </source>
</evidence>
<comment type="cofactor">
    <cofactor evidence="12">
        <name>[4Fe-4S] cluster</name>
        <dbReference type="ChEBI" id="CHEBI:49883"/>
    </cofactor>
    <text evidence="12">Binds 4 [4Fe-4S] clusters per subunit.</text>
</comment>
<feature type="binding site" evidence="12">
    <location>
        <position position="133"/>
    </location>
    <ligand>
        <name>[4Fe-4S] cluster</name>
        <dbReference type="ChEBI" id="CHEBI:49883"/>
        <label>4</label>
    </ligand>
</feature>
<evidence type="ECO:0000259" key="13">
    <source>
        <dbReference type="PROSITE" id="PS51379"/>
    </source>
</evidence>
<evidence type="ECO:0000256" key="6">
    <source>
        <dbReference type="ARBA" id="ARBA00022723"/>
    </source>
</evidence>
<feature type="binding site" evidence="12">
    <location>
        <position position="41"/>
    </location>
    <ligand>
        <name>[4Fe-4S] cluster</name>
        <dbReference type="ChEBI" id="CHEBI:49883"/>
        <label>1</label>
    </ligand>
</feature>
<feature type="binding site" evidence="12">
    <location>
        <position position="175"/>
    </location>
    <ligand>
        <name>[4Fe-4S] cluster</name>
        <dbReference type="ChEBI" id="CHEBI:49883"/>
        <label>2</label>
    </ligand>
</feature>
<evidence type="ECO:0000256" key="1">
    <source>
        <dbReference type="ARBA" id="ARBA00004236"/>
    </source>
</evidence>
<proteinExistence type="predicted"/>
<keyword evidence="3" id="KW-1003">Cell membrane</keyword>
<dbReference type="Gene3D" id="3.30.70.20">
    <property type="match status" value="2"/>
</dbReference>
<dbReference type="InterPro" id="IPR015246">
    <property type="entry name" value="Formate_DH_TM"/>
</dbReference>
<keyword evidence="9 12" id="KW-0408">Iron</keyword>
<feature type="binding site" evidence="12">
    <location>
        <position position="103"/>
    </location>
    <ligand>
        <name>[4Fe-4S] cluster</name>
        <dbReference type="ChEBI" id="CHEBI:49883"/>
        <label>3</label>
    </ligand>
</feature>
<dbReference type="GO" id="GO:0046872">
    <property type="term" value="F:metal ion binding"/>
    <property type="evidence" value="ECO:0007669"/>
    <property type="project" value="UniProtKB-KW"/>
</dbReference>
<comment type="subcellular location">
    <subcellularLocation>
        <location evidence="1">Cell membrane</location>
    </subcellularLocation>
</comment>
<feature type="binding site" evidence="12">
    <location>
        <position position="143"/>
    </location>
    <ligand>
        <name>[4Fe-4S] cluster</name>
        <dbReference type="ChEBI" id="CHEBI:49883"/>
        <label>3</label>
    </ligand>
</feature>
<dbReference type="GO" id="GO:0015944">
    <property type="term" value="P:formate oxidation"/>
    <property type="evidence" value="ECO:0007669"/>
    <property type="project" value="InterPro"/>
</dbReference>
<keyword evidence="11" id="KW-0472">Membrane</keyword>
<feature type="binding site" evidence="12">
    <location>
        <position position="108"/>
    </location>
    <ligand>
        <name>[4Fe-4S] cluster</name>
        <dbReference type="ChEBI" id="CHEBI:49883"/>
        <label>3</label>
    </ligand>
</feature>
<feature type="domain" description="4Fe-4S ferredoxin-type" evidence="13">
    <location>
        <begin position="91"/>
        <end position="123"/>
    </location>
</feature>
<evidence type="ECO:0000256" key="2">
    <source>
        <dbReference type="ARBA" id="ARBA00022448"/>
    </source>
</evidence>
<dbReference type="GO" id="GO:0045333">
    <property type="term" value="P:cellular respiration"/>
    <property type="evidence" value="ECO:0007669"/>
    <property type="project" value="InterPro"/>
</dbReference>
<evidence type="ECO:0000256" key="10">
    <source>
        <dbReference type="ARBA" id="ARBA00023014"/>
    </source>
</evidence>
<dbReference type="InterPro" id="IPR006470">
    <property type="entry name" value="Formate_DH_bsu_Proteobacteria"/>
</dbReference>
<dbReference type="InterPro" id="IPR014603">
    <property type="entry name" value="Formate_DH_Fe-S_su"/>
</dbReference>
<dbReference type="PROSITE" id="PS51379">
    <property type="entry name" value="4FE4S_FER_2"/>
    <property type="match status" value="3"/>
</dbReference>
<dbReference type="Proteomes" id="UP000294360">
    <property type="component" value="Chromosome"/>
</dbReference>
<keyword evidence="5" id="KW-0812">Transmembrane</keyword>
<dbReference type="AlphaFoldDB" id="A0A4U8YZ11"/>
<feature type="binding site" evidence="12">
    <location>
        <position position="112"/>
    </location>
    <ligand>
        <name>[4Fe-4S] cluster</name>
        <dbReference type="ChEBI" id="CHEBI:49883"/>
        <label>4</label>
    </ligand>
</feature>
<dbReference type="InterPro" id="IPR017896">
    <property type="entry name" value="4Fe4S_Fe-S-bd"/>
</dbReference>
<keyword evidence="10 12" id="KW-0411">Iron-sulfur</keyword>
<keyword evidence="2" id="KW-0813">Transport</keyword>
<feature type="binding site" evidence="12">
    <location>
        <position position="136"/>
    </location>
    <ligand>
        <name>[4Fe-4S] cluster</name>
        <dbReference type="ChEBI" id="CHEBI:49883"/>
        <label>4</label>
    </ligand>
</feature>
<dbReference type="PIRSF" id="PIRSF036298">
    <property type="entry name" value="FDH_4Fe4S"/>
    <property type="match status" value="1"/>
</dbReference>
<dbReference type="GO" id="GO:0005886">
    <property type="term" value="C:plasma membrane"/>
    <property type="evidence" value="ECO:0007669"/>
    <property type="project" value="UniProtKB-SubCell"/>
</dbReference>
<dbReference type="InterPro" id="IPR038384">
    <property type="entry name" value="Formate_DH_C_sf"/>
</dbReference>
<gene>
    <name evidence="14" type="primary">fdnH</name>
    <name evidence="14" type="ORF">MTUNDRAET4_1904</name>
</gene>
<accession>A0A4U8YZ11</accession>
<feature type="domain" description="4Fe-4S ferredoxin-type" evidence="13">
    <location>
        <begin position="29"/>
        <end position="59"/>
    </location>
</feature>
<feature type="binding site" evidence="12">
    <location>
        <position position="48"/>
    </location>
    <ligand>
        <name>[4Fe-4S] cluster</name>
        <dbReference type="ChEBI" id="CHEBI:49883"/>
        <label>2</label>
    </ligand>
</feature>
<feature type="binding site" evidence="12">
    <location>
        <position position="179"/>
    </location>
    <ligand>
        <name>[4Fe-4S] cluster</name>
        <dbReference type="ChEBI" id="CHEBI:49883"/>
        <label>1</label>
    </ligand>
</feature>
<feature type="binding site" evidence="12">
    <location>
        <position position="38"/>
    </location>
    <ligand>
        <name>[4Fe-4S] cluster</name>
        <dbReference type="ChEBI" id="CHEBI:49883"/>
        <label>1</label>
    </ligand>
</feature>
<evidence type="ECO:0000256" key="12">
    <source>
        <dbReference type="PIRSR" id="PIRSR036298-50"/>
    </source>
</evidence>
<organism evidence="14 15">
    <name type="scientific">Methylocella tundrae</name>
    <dbReference type="NCBI Taxonomy" id="227605"/>
    <lineage>
        <taxon>Bacteria</taxon>
        <taxon>Pseudomonadati</taxon>
        <taxon>Pseudomonadota</taxon>
        <taxon>Alphaproteobacteria</taxon>
        <taxon>Hyphomicrobiales</taxon>
        <taxon>Beijerinckiaceae</taxon>
        <taxon>Methylocella</taxon>
    </lineage>
</organism>
<dbReference type="InterPro" id="IPR051555">
    <property type="entry name" value="FDH_Electron_Transfer_Unit"/>
</dbReference>
<dbReference type="SUPFAM" id="SSF54862">
    <property type="entry name" value="4Fe-4S ferredoxins"/>
    <property type="match status" value="1"/>
</dbReference>
<dbReference type="PROSITE" id="PS00198">
    <property type="entry name" value="4FE4S_FER_1"/>
    <property type="match status" value="1"/>
</dbReference>
<dbReference type="EMBL" id="LR536450">
    <property type="protein sequence ID" value="VFU08797.1"/>
    <property type="molecule type" value="Genomic_DNA"/>
</dbReference>
<protein>
    <submittedName>
        <fullName evidence="14">Formate dehydrogenase-N, Fe-S (Beta) subunit, nitrate-inducible</fullName>
    </submittedName>
</protein>
<feature type="binding site" evidence="12">
    <location>
        <position position="139"/>
    </location>
    <ligand>
        <name>[4Fe-4S] cluster</name>
        <dbReference type="ChEBI" id="CHEBI:49883"/>
        <label>4</label>
    </ligand>
</feature>
<evidence type="ECO:0000256" key="4">
    <source>
        <dbReference type="ARBA" id="ARBA00022485"/>
    </source>
</evidence>
<dbReference type="CDD" id="cd10558">
    <property type="entry name" value="FDH-N"/>
    <property type="match status" value="1"/>
</dbReference>
<dbReference type="RefSeq" id="WP_134488901.1">
    <property type="nucleotide sequence ID" value="NZ_CP139089.1"/>
</dbReference>
<dbReference type="Gene3D" id="1.20.5.480">
    <property type="entry name" value="Single helix bin"/>
    <property type="match status" value="1"/>
</dbReference>
<dbReference type="PANTHER" id="PTHR43545:SF6">
    <property type="entry name" value="FORMATE DEHYDROGENASE, NITRATE-INDUCIBLE, IRON-SULFUR SUBUNIT"/>
    <property type="match status" value="1"/>
</dbReference>
<keyword evidence="8" id="KW-0249">Electron transport</keyword>
<feature type="binding site" evidence="12">
    <location>
        <position position="100"/>
    </location>
    <ligand>
        <name>[4Fe-4S] cluster</name>
        <dbReference type="ChEBI" id="CHEBI:49883"/>
        <label>3</label>
    </ligand>
</feature>
<dbReference type="Pfam" id="PF12800">
    <property type="entry name" value="Fer4_4"/>
    <property type="match status" value="1"/>
</dbReference>
<sequence length="303" mass="32973">MADLQSQDLIRRSASTLTPPSVRNHEQEVAKLIDVSRCIGCKACQAACMEWNNLRPEIGSFEGSYDNPSDLEPAVWTLMRFTEWDNDKGDLEWLIRKDGCMHCEDPGCLKACPAPGAIVQYANGIVDFISENCIGCGYCVKGCPFNIPRISKQDHKSYKCTLCSDRVSVGLEPACVKACPTGSIMFGSKEDMSHWAGERVEELKSRGFANAGLYDPPSVGGTHVMYVLHHADRPSIYAGLPDNPRISPLVSAWKGLLKPLALAGMAFAAIAGFAHWVVVGPNEVEPADEANAKRLFHAADDAS</sequence>
<dbReference type="NCBIfam" id="TIGR01582">
    <property type="entry name" value="FDH-beta"/>
    <property type="match status" value="1"/>
</dbReference>
<feature type="binding site" evidence="12">
    <location>
        <position position="44"/>
    </location>
    <ligand>
        <name>[4Fe-4S] cluster</name>
        <dbReference type="ChEBI" id="CHEBI:49883"/>
        <label>1</label>
    </ligand>
</feature>
<keyword evidence="4 12" id="KW-0004">4Fe-4S</keyword>